<keyword evidence="2" id="KW-0813">Transport</keyword>
<dbReference type="RefSeq" id="WP_113954938.1">
    <property type="nucleotide sequence ID" value="NZ_QNRT01000003.1"/>
</dbReference>
<protein>
    <submittedName>
        <fullName evidence="8">Sodium-dependent dicarboxylate transporter 2/3/5</fullName>
    </submittedName>
</protein>
<feature type="transmembrane region" description="Helical" evidence="6">
    <location>
        <begin position="438"/>
        <end position="456"/>
    </location>
</feature>
<comment type="subcellular location">
    <subcellularLocation>
        <location evidence="1">Membrane</location>
        <topology evidence="1">Multi-pass membrane protein</topology>
    </subcellularLocation>
</comment>
<keyword evidence="3 6" id="KW-0812">Transmembrane</keyword>
<evidence type="ECO:0000259" key="7">
    <source>
        <dbReference type="Pfam" id="PF03600"/>
    </source>
</evidence>
<dbReference type="InterPro" id="IPR004680">
    <property type="entry name" value="Cit_transptr-like_dom"/>
</dbReference>
<evidence type="ECO:0000313" key="9">
    <source>
        <dbReference type="Proteomes" id="UP000253083"/>
    </source>
</evidence>
<evidence type="ECO:0000313" key="8">
    <source>
        <dbReference type="EMBL" id="RBP49771.1"/>
    </source>
</evidence>
<sequence>MLNLRSHLLLGPIMALSLYTILLSNGLNHSACATAAITLLTAWWWATEALPIPATSLLPFTLFPLMGVLDHKTAASGLGSHIIMLMLGGFMMAKALERTGAHQRFAVLILRRVGPNSAKRLVAAFMLSGALLSMWVSNTATCLMLMPIALACLKQVNQPKLTAPLIIAIAYTCSIGGIATLVGTPPNVIFAGVFVEVIGREFGFLDWMKIGVPVVLVLLPVTWLWLTRNVSGECSVTLPNATPWSNDEKRVVWVFALIVFLWIFRSQPFGGWTGLLDASGIGDSTVALLGAALMFVVRSERGGGLLDWPTARSIPWSILLMFGAGITIAKAFFESGLADLIGAQMSGVVGALPIYVVMLMICLGITFFTEINSNLATTTLVLPILAATAASTGMAPELLMIPATISASCAFMLPVATAPNAIAYATEQISVRQMLREGLVLNILFAFIISALCYVIL</sequence>
<dbReference type="GO" id="GO:0005886">
    <property type="term" value="C:plasma membrane"/>
    <property type="evidence" value="ECO:0007669"/>
    <property type="project" value="TreeGrafter"/>
</dbReference>
<dbReference type="CDD" id="cd01115">
    <property type="entry name" value="SLC13_permease"/>
    <property type="match status" value="1"/>
</dbReference>
<dbReference type="PANTHER" id="PTHR10283">
    <property type="entry name" value="SOLUTE CARRIER FAMILY 13 MEMBER"/>
    <property type="match status" value="1"/>
</dbReference>
<reference evidence="8 9" key="1">
    <citation type="submission" date="2018-06" db="EMBL/GenBank/DDBJ databases">
        <title>Genomic Encyclopedia of Type Strains, Phase IV (KMG-IV): sequencing the most valuable type-strain genomes for metagenomic binning, comparative biology and taxonomic classification.</title>
        <authorList>
            <person name="Goeker M."/>
        </authorList>
    </citation>
    <scope>NUCLEOTIDE SEQUENCE [LARGE SCALE GENOMIC DNA]</scope>
    <source>
        <strain evidence="8 9">DSM 24032</strain>
    </source>
</reference>
<feature type="transmembrane region" description="Helical" evidence="6">
    <location>
        <begin position="345"/>
        <end position="368"/>
    </location>
</feature>
<evidence type="ECO:0000256" key="3">
    <source>
        <dbReference type="ARBA" id="ARBA00022692"/>
    </source>
</evidence>
<dbReference type="InterPro" id="IPR001898">
    <property type="entry name" value="SLC13A/DASS"/>
</dbReference>
<evidence type="ECO:0000256" key="6">
    <source>
        <dbReference type="SAM" id="Phobius"/>
    </source>
</evidence>
<dbReference type="GO" id="GO:0008514">
    <property type="term" value="F:organic anion transmembrane transporter activity"/>
    <property type="evidence" value="ECO:0007669"/>
    <property type="project" value="UniProtKB-ARBA"/>
</dbReference>
<dbReference type="PANTHER" id="PTHR10283:SF82">
    <property type="entry name" value="SOLUTE CARRIER FAMILY 13 MEMBER 2"/>
    <property type="match status" value="1"/>
</dbReference>
<keyword evidence="4 6" id="KW-1133">Transmembrane helix</keyword>
<dbReference type="OrthoDB" id="9766267at2"/>
<keyword evidence="9" id="KW-1185">Reference proteome</keyword>
<feature type="transmembrane region" description="Helical" evidence="6">
    <location>
        <begin position="316"/>
        <end position="333"/>
    </location>
</feature>
<dbReference type="InParanoid" id="A0A395JKQ3"/>
<dbReference type="AlphaFoldDB" id="A0A395JKQ3"/>
<organism evidence="8 9">
    <name type="scientific">Arenicella xantha</name>
    <dbReference type="NCBI Taxonomy" id="644221"/>
    <lineage>
        <taxon>Bacteria</taxon>
        <taxon>Pseudomonadati</taxon>
        <taxon>Pseudomonadota</taxon>
        <taxon>Gammaproteobacteria</taxon>
        <taxon>Arenicellales</taxon>
        <taxon>Arenicellaceae</taxon>
        <taxon>Arenicella</taxon>
    </lineage>
</organism>
<dbReference type="FunCoup" id="A0A395JKQ3">
    <property type="interactions" value="241"/>
</dbReference>
<name>A0A395JKQ3_9GAMM</name>
<gene>
    <name evidence="8" type="ORF">DFR28_103196</name>
</gene>
<dbReference type="Pfam" id="PF03600">
    <property type="entry name" value="CitMHS"/>
    <property type="match status" value="1"/>
</dbReference>
<accession>A0A395JKQ3</accession>
<evidence type="ECO:0000256" key="1">
    <source>
        <dbReference type="ARBA" id="ARBA00004141"/>
    </source>
</evidence>
<evidence type="ECO:0000256" key="4">
    <source>
        <dbReference type="ARBA" id="ARBA00022989"/>
    </source>
</evidence>
<feature type="transmembrane region" description="Helical" evidence="6">
    <location>
        <begin position="78"/>
        <end position="96"/>
    </location>
</feature>
<feature type="transmembrane region" description="Helical" evidence="6">
    <location>
        <begin position="45"/>
        <end position="66"/>
    </location>
</feature>
<keyword evidence="5 6" id="KW-0472">Membrane</keyword>
<dbReference type="GO" id="GO:1905039">
    <property type="term" value="P:carboxylic acid transmembrane transport"/>
    <property type="evidence" value="ECO:0007669"/>
    <property type="project" value="UniProtKB-ARBA"/>
</dbReference>
<evidence type="ECO:0000256" key="2">
    <source>
        <dbReference type="ARBA" id="ARBA00022448"/>
    </source>
</evidence>
<feature type="transmembrane region" description="Helical" evidence="6">
    <location>
        <begin position="165"/>
        <end position="195"/>
    </location>
</feature>
<evidence type="ECO:0000256" key="5">
    <source>
        <dbReference type="ARBA" id="ARBA00023136"/>
    </source>
</evidence>
<comment type="caution">
    <text evidence="8">The sequence shown here is derived from an EMBL/GenBank/DDBJ whole genome shotgun (WGS) entry which is preliminary data.</text>
</comment>
<feature type="transmembrane region" description="Helical" evidence="6">
    <location>
        <begin position="207"/>
        <end position="226"/>
    </location>
</feature>
<proteinExistence type="predicted"/>
<dbReference type="NCBIfam" id="TIGR00785">
    <property type="entry name" value="dass"/>
    <property type="match status" value="1"/>
</dbReference>
<feature type="transmembrane region" description="Helical" evidence="6">
    <location>
        <begin position="121"/>
        <end position="153"/>
    </location>
</feature>
<dbReference type="EMBL" id="QNRT01000003">
    <property type="protein sequence ID" value="RBP49771.1"/>
    <property type="molecule type" value="Genomic_DNA"/>
</dbReference>
<feature type="transmembrane region" description="Helical" evidence="6">
    <location>
        <begin position="251"/>
        <end position="269"/>
    </location>
</feature>
<feature type="domain" description="Citrate transporter-like" evidence="7">
    <location>
        <begin position="44"/>
        <end position="398"/>
    </location>
</feature>
<feature type="transmembrane region" description="Helical" evidence="6">
    <location>
        <begin position="401"/>
        <end position="426"/>
    </location>
</feature>
<dbReference type="Proteomes" id="UP000253083">
    <property type="component" value="Unassembled WGS sequence"/>
</dbReference>